<dbReference type="PROSITE" id="PS51898">
    <property type="entry name" value="TYR_RECOMBINASE"/>
    <property type="match status" value="1"/>
</dbReference>
<dbReference type="CDD" id="cd01189">
    <property type="entry name" value="INT_ICEBs1_C_like"/>
    <property type="match status" value="1"/>
</dbReference>
<gene>
    <name evidence="6" type="ORF">UFOPK1493_02936</name>
</gene>
<protein>
    <submittedName>
        <fullName evidence="6">Unannotated protein</fullName>
    </submittedName>
</protein>
<dbReference type="InterPro" id="IPR010998">
    <property type="entry name" value="Integrase_recombinase_N"/>
</dbReference>
<dbReference type="Gene3D" id="1.10.150.130">
    <property type="match status" value="1"/>
</dbReference>
<organism evidence="6">
    <name type="scientific">freshwater metagenome</name>
    <dbReference type="NCBI Taxonomy" id="449393"/>
    <lineage>
        <taxon>unclassified sequences</taxon>
        <taxon>metagenomes</taxon>
        <taxon>ecological metagenomes</taxon>
    </lineage>
</organism>
<dbReference type="GO" id="GO:0003677">
    <property type="term" value="F:DNA binding"/>
    <property type="evidence" value="ECO:0007669"/>
    <property type="project" value="UniProtKB-KW"/>
</dbReference>
<keyword evidence="2" id="KW-0238">DNA-binding</keyword>
<evidence type="ECO:0000256" key="3">
    <source>
        <dbReference type="ARBA" id="ARBA00023172"/>
    </source>
</evidence>
<dbReference type="Pfam" id="PF14659">
    <property type="entry name" value="Phage_int_SAM_3"/>
    <property type="match status" value="1"/>
</dbReference>
<dbReference type="InterPro" id="IPR050090">
    <property type="entry name" value="Tyrosine_recombinase_XerCD"/>
</dbReference>
<reference evidence="6" key="1">
    <citation type="submission" date="2020-05" db="EMBL/GenBank/DDBJ databases">
        <authorList>
            <person name="Chiriac C."/>
            <person name="Salcher M."/>
            <person name="Ghai R."/>
            <person name="Kavagutti S V."/>
        </authorList>
    </citation>
    <scope>NUCLEOTIDE SEQUENCE</scope>
</reference>
<dbReference type="PANTHER" id="PTHR30349">
    <property type="entry name" value="PHAGE INTEGRASE-RELATED"/>
    <property type="match status" value="1"/>
</dbReference>
<name>A0A6J6ESK6_9ZZZZ</name>
<dbReference type="InterPro" id="IPR013762">
    <property type="entry name" value="Integrase-like_cat_sf"/>
</dbReference>
<dbReference type="PANTHER" id="PTHR30349:SF91">
    <property type="entry name" value="INTA PROTEIN"/>
    <property type="match status" value="1"/>
</dbReference>
<dbReference type="InterPro" id="IPR028259">
    <property type="entry name" value="AP2-like_int_N"/>
</dbReference>
<dbReference type="InterPro" id="IPR011010">
    <property type="entry name" value="DNA_brk_join_enz"/>
</dbReference>
<dbReference type="Gene3D" id="1.10.443.10">
    <property type="entry name" value="Intergrase catalytic core"/>
    <property type="match status" value="1"/>
</dbReference>
<evidence type="ECO:0000256" key="2">
    <source>
        <dbReference type="ARBA" id="ARBA00023125"/>
    </source>
</evidence>
<dbReference type="InterPro" id="IPR004107">
    <property type="entry name" value="Integrase_SAM-like_N"/>
</dbReference>
<dbReference type="InterPro" id="IPR002104">
    <property type="entry name" value="Integrase_catalytic"/>
</dbReference>
<accession>A0A6J6ESK6</accession>
<dbReference type="GO" id="GO:0006310">
    <property type="term" value="P:DNA recombination"/>
    <property type="evidence" value="ECO:0007669"/>
    <property type="project" value="UniProtKB-KW"/>
</dbReference>
<dbReference type="EMBL" id="CAEZSR010000140">
    <property type="protein sequence ID" value="CAB4579136.1"/>
    <property type="molecule type" value="Genomic_DNA"/>
</dbReference>
<proteinExistence type="predicted"/>
<dbReference type="SUPFAM" id="SSF56349">
    <property type="entry name" value="DNA breaking-rejoining enzymes"/>
    <property type="match status" value="1"/>
</dbReference>
<dbReference type="Pfam" id="PF14657">
    <property type="entry name" value="Arm-DNA-bind_4"/>
    <property type="match status" value="1"/>
</dbReference>
<evidence type="ECO:0000256" key="1">
    <source>
        <dbReference type="ARBA" id="ARBA00022908"/>
    </source>
</evidence>
<keyword evidence="3" id="KW-0233">DNA recombination</keyword>
<evidence type="ECO:0000259" key="5">
    <source>
        <dbReference type="PROSITE" id="PS51900"/>
    </source>
</evidence>
<dbReference type="InterPro" id="IPR044068">
    <property type="entry name" value="CB"/>
</dbReference>
<evidence type="ECO:0000313" key="6">
    <source>
        <dbReference type="EMBL" id="CAB4579136.1"/>
    </source>
</evidence>
<dbReference type="AlphaFoldDB" id="A0A6J6ESK6"/>
<dbReference type="PROSITE" id="PS51900">
    <property type="entry name" value="CB"/>
    <property type="match status" value="1"/>
</dbReference>
<dbReference type="Pfam" id="PF00589">
    <property type="entry name" value="Phage_integrase"/>
    <property type="match status" value="1"/>
</dbReference>
<feature type="domain" description="Core-binding (CB)" evidence="5">
    <location>
        <begin position="65"/>
        <end position="154"/>
    </location>
</feature>
<dbReference type="GO" id="GO:0015074">
    <property type="term" value="P:DNA integration"/>
    <property type="evidence" value="ECO:0007669"/>
    <property type="project" value="UniProtKB-KW"/>
</dbReference>
<keyword evidence="1" id="KW-0229">DNA integration</keyword>
<sequence>MASGTVYRRETPAGATSWVAHVTWQEGGRRRQSKRTYRTKKEAQQALAELIATHRTGTFVAPSRLTLRDYSVGWLAGLETQGRKASTLRGYRQVLDLYLLPRLGHVPLQDLRTPDFDKLYRDLLVGGSRNGGPLSMTSVHHVHAAANKMLNDAERKGLVTRNVARLADAPSLTTARAKAPEMQVWTPAELAGLLRSIEGHHNEALFLTIAMTGMRRSEAVGLRWCDVELTRGALVVSQAATQVDGVEQIDAPKSRRSRRVIDIDPATTAILQRYRASQRERLFMLGIPMQSDDRVFTTELGRPIRPDSVTQAFGRLVDATDLPRIRLHDLRHTHASQLLMAGVNVKVVSERLGHASVSFTLDTYAHVMPGQQAEAAAAVAALLGPG</sequence>
<evidence type="ECO:0000259" key="4">
    <source>
        <dbReference type="PROSITE" id="PS51898"/>
    </source>
</evidence>
<feature type="domain" description="Tyr recombinase" evidence="4">
    <location>
        <begin position="180"/>
        <end position="377"/>
    </location>
</feature>